<proteinExistence type="predicted"/>
<dbReference type="PROSITE" id="PS51103">
    <property type="entry name" value="PTS_EIIC_TYPE_1"/>
    <property type="match status" value="1"/>
</dbReference>
<keyword evidence="4" id="KW-0762">Sugar transport</keyword>
<dbReference type="GO" id="GO:0009401">
    <property type="term" value="P:phosphoenolpyruvate-dependent sugar phosphotransferase system"/>
    <property type="evidence" value="ECO:0007669"/>
    <property type="project" value="UniProtKB-KW"/>
</dbReference>
<keyword evidence="6" id="KW-0598">Phosphotransferase system</keyword>
<dbReference type="InterPro" id="IPR036878">
    <property type="entry name" value="Glu_permease_IIB"/>
</dbReference>
<evidence type="ECO:0000256" key="5">
    <source>
        <dbReference type="ARBA" id="ARBA00022679"/>
    </source>
</evidence>
<feature type="transmembrane region" description="Helical" evidence="13">
    <location>
        <begin position="443"/>
        <end position="464"/>
    </location>
</feature>
<dbReference type="SUPFAM" id="SSF51261">
    <property type="entry name" value="Duplicated hybrid motif"/>
    <property type="match status" value="1"/>
</dbReference>
<dbReference type="Pfam" id="PF00367">
    <property type="entry name" value="PTS_EIIB"/>
    <property type="match status" value="1"/>
</dbReference>
<evidence type="ECO:0000259" key="14">
    <source>
        <dbReference type="PROSITE" id="PS51093"/>
    </source>
</evidence>
<keyword evidence="18" id="KW-1185">Reference proteome</keyword>
<keyword evidence="9 13" id="KW-1133">Transmembrane helix</keyword>
<dbReference type="Proteomes" id="UP000067476">
    <property type="component" value="Chromosome"/>
</dbReference>
<dbReference type="Pfam" id="PF02378">
    <property type="entry name" value="PTS_EIIC"/>
    <property type="match status" value="1"/>
</dbReference>
<keyword evidence="5" id="KW-0808">Transferase</keyword>
<evidence type="ECO:0000259" key="16">
    <source>
        <dbReference type="PROSITE" id="PS51103"/>
    </source>
</evidence>
<feature type="active site" description="Phosphocysteine intermediate; for EIIB activity" evidence="11">
    <location>
        <position position="200"/>
    </location>
</feature>
<evidence type="ECO:0000313" key="18">
    <source>
        <dbReference type="Proteomes" id="UP000067476"/>
    </source>
</evidence>
<feature type="domain" description="PTS EIIA type-1" evidence="14">
    <location>
        <begin position="21"/>
        <end position="125"/>
    </location>
</feature>
<evidence type="ECO:0000256" key="12">
    <source>
        <dbReference type="SAM" id="Coils"/>
    </source>
</evidence>
<feature type="transmembrane region" description="Helical" evidence="13">
    <location>
        <begin position="521"/>
        <end position="542"/>
    </location>
</feature>
<sequence length="857" mass="96264">MEIKLYAPCKCEVKLIENCSDDVFSSKVMGDGIFIKPLENNFFSPINDAKVELIFETKHAIFLSSNNLKLLMHIGIDTVKLNGEPFHYFVNQNDIVNNKSKLLSVDLDKIKSNNLSTETPILIVEDEKTKIISKELIKENAEKGDLIAIINVDIKEIKNTDNNNDTLLELKSYKSKYLIAAEDFVKDVGGLQNFSDVYNCMTRLRFNIVDKTKVDTKSISKNELVKGINWNGNELQIIIGGECYKVKDEVVKIKSGVVVKDVINKNLIKKPPISKRLLTMLSGIMAPNIPILMAVGLLAALQSLFVNLNITKEVTEDTVWSADMLSGVLFILSKVGLNLIGIVFCYTTCKYLKGNPVMAIVVGLTLTSRMFYGIMPNPNPDPTFGDWVGNGWLLFKLGNYDVLVKSYEGSVLPFIAAGVLCALSDKWIKTWMPTSIDIVFRPFLVYLFSIIPVFLVLGPALSFIEYGLSMVVKFIEDWPIGIGVAIFAFSWQILVLTGVHVAIVFTIMIPTIMANPAQPTLMLSAVYLGAFGQVGAGVGVLVITKNKQLKTVSLGALTAGMFGITEPMIYGVNLPKVRPFFCGCLGAGVAGFISGILKIEFIRPSGMGVFSVTGIDGFKEQALYVLTWFISIGSAAGFTILLYKEKNDEFKYSKHIFDKFNKKVLSVIYNKEQKQSLKKDFVEQESVILNKIKTNKSIFTEYFKYMSKLTKLEQALINLNNKEDKKSKKLYYNALKIIEKKDKLELSKVNASIKLFNEFSFEDVKKPLIEKVNQLKVEYKDAINNFEKLKKELLKESIDVMNSILKNINFDNLIIYNKGIFNAINATDISFGYVDQEYISFSKEEKNNFKMYKLNLK</sequence>
<dbReference type="PROSITE" id="PS51093">
    <property type="entry name" value="PTS_EIIA_TYPE_1"/>
    <property type="match status" value="1"/>
</dbReference>
<dbReference type="PROSITE" id="PS01035">
    <property type="entry name" value="PTS_EIIB_TYPE_1_CYS"/>
    <property type="match status" value="1"/>
</dbReference>
<dbReference type="SUPFAM" id="SSF55604">
    <property type="entry name" value="Glucose permease domain IIB"/>
    <property type="match status" value="1"/>
</dbReference>
<protein>
    <submittedName>
        <fullName evidence="17">PTS system, beta-glucoside-specific IIABC component</fullName>
    </submittedName>
</protein>
<feature type="transmembrane region" description="Helical" evidence="13">
    <location>
        <begin position="580"/>
        <end position="602"/>
    </location>
</feature>
<feature type="transmembrane region" description="Helical" evidence="13">
    <location>
        <begin position="484"/>
        <end position="509"/>
    </location>
</feature>
<dbReference type="GO" id="GO:0005886">
    <property type="term" value="C:plasma membrane"/>
    <property type="evidence" value="ECO:0007669"/>
    <property type="project" value="UniProtKB-SubCell"/>
</dbReference>
<organism evidence="17 18">
    <name type="scientific">Spiroplasma litorale</name>
    <dbReference type="NCBI Taxonomy" id="216942"/>
    <lineage>
        <taxon>Bacteria</taxon>
        <taxon>Bacillati</taxon>
        <taxon>Mycoplasmatota</taxon>
        <taxon>Mollicutes</taxon>
        <taxon>Entomoplasmatales</taxon>
        <taxon>Spiroplasmataceae</taxon>
        <taxon>Spiroplasma</taxon>
    </lineage>
</organism>
<comment type="subcellular location">
    <subcellularLocation>
        <location evidence="1">Cell membrane</location>
        <topology evidence="1">Multi-pass membrane protein</topology>
    </subcellularLocation>
</comment>
<dbReference type="NCBIfam" id="TIGR00830">
    <property type="entry name" value="PTBA"/>
    <property type="match status" value="1"/>
</dbReference>
<keyword evidence="7 13" id="KW-0812">Transmembrane</keyword>
<evidence type="ECO:0000256" key="10">
    <source>
        <dbReference type="ARBA" id="ARBA00023136"/>
    </source>
</evidence>
<dbReference type="GO" id="GO:0008982">
    <property type="term" value="F:protein-N(PI)-phosphohistidine-sugar phosphotransferase activity"/>
    <property type="evidence" value="ECO:0007669"/>
    <property type="project" value="InterPro"/>
</dbReference>
<evidence type="ECO:0000256" key="3">
    <source>
        <dbReference type="ARBA" id="ARBA00022475"/>
    </source>
</evidence>
<keyword evidence="8" id="KW-0418">Kinase</keyword>
<evidence type="ECO:0000256" key="1">
    <source>
        <dbReference type="ARBA" id="ARBA00004651"/>
    </source>
</evidence>
<dbReference type="InterPro" id="IPR050558">
    <property type="entry name" value="PTS_Sugar-Specific_Components"/>
</dbReference>
<name>A0A0K1W200_9MOLU</name>
<feature type="transmembrane region" description="Helical" evidence="13">
    <location>
        <begin position="622"/>
        <end position="643"/>
    </location>
</feature>
<dbReference type="GO" id="GO:0090563">
    <property type="term" value="F:protein-phosphocysteine-sugar phosphotransferase activity"/>
    <property type="evidence" value="ECO:0007669"/>
    <property type="project" value="TreeGrafter"/>
</dbReference>
<dbReference type="CDD" id="cd00212">
    <property type="entry name" value="PTS_IIB_glc"/>
    <property type="match status" value="1"/>
</dbReference>
<accession>A0A0K1W200</accession>
<evidence type="ECO:0000256" key="2">
    <source>
        <dbReference type="ARBA" id="ARBA00022448"/>
    </source>
</evidence>
<reference evidence="17 18" key="1">
    <citation type="journal article" date="2015" name="Genome Announc.">
        <title>Complete Genome Sequence of Spiroplasma litorale TN-1T (DSM 21781), a Bacterium Isolated from a Green-Eyed Horsefly (Tabanus nigrovittatus).</title>
        <authorList>
            <person name="Lo W.S."/>
            <person name="Lai Y.C."/>
            <person name="Lien Y.W."/>
            <person name="Wang T.H."/>
            <person name="Kuo C.H."/>
        </authorList>
    </citation>
    <scope>NUCLEOTIDE SEQUENCE [LARGE SCALE GENOMIC DNA]</scope>
    <source>
        <strain evidence="17 18">TN-1</strain>
    </source>
</reference>
<feature type="domain" description="PTS EIIC type-1" evidence="16">
    <location>
        <begin position="279"/>
        <end position="656"/>
    </location>
</feature>
<dbReference type="RefSeq" id="WP_075058429.1">
    <property type="nucleotide sequence ID" value="NZ_CP012357.1"/>
</dbReference>
<evidence type="ECO:0000256" key="9">
    <source>
        <dbReference type="ARBA" id="ARBA00022989"/>
    </source>
</evidence>
<evidence type="ECO:0000256" key="7">
    <source>
        <dbReference type="ARBA" id="ARBA00022692"/>
    </source>
</evidence>
<evidence type="ECO:0000259" key="15">
    <source>
        <dbReference type="PROSITE" id="PS51098"/>
    </source>
</evidence>
<evidence type="ECO:0000256" key="13">
    <source>
        <dbReference type="SAM" id="Phobius"/>
    </source>
</evidence>
<dbReference type="Pfam" id="PF00358">
    <property type="entry name" value="PTS_EIIA_1"/>
    <property type="match status" value="1"/>
</dbReference>
<evidence type="ECO:0000256" key="6">
    <source>
        <dbReference type="ARBA" id="ARBA00022683"/>
    </source>
</evidence>
<keyword evidence="12" id="KW-0175">Coiled coil</keyword>
<dbReference type="PANTHER" id="PTHR30175:SF1">
    <property type="entry name" value="PTS SYSTEM ARBUTIN-, CELLOBIOSE-, AND SALICIN-SPECIFIC EIIBC COMPONENT-RELATED"/>
    <property type="match status" value="1"/>
</dbReference>
<feature type="transmembrane region" description="Helical" evidence="13">
    <location>
        <begin position="277"/>
        <end position="305"/>
    </location>
</feature>
<keyword evidence="3" id="KW-1003">Cell membrane</keyword>
<dbReference type="InterPro" id="IPR001996">
    <property type="entry name" value="PTS_IIB_1"/>
</dbReference>
<dbReference type="Gene3D" id="2.70.70.10">
    <property type="entry name" value="Glucose Permease (Domain IIA)"/>
    <property type="match status" value="1"/>
</dbReference>
<dbReference type="PROSITE" id="PS51098">
    <property type="entry name" value="PTS_EIIB_TYPE_1"/>
    <property type="match status" value="1"/>
</dbReference>
<feature type="coiled-coil region" evidence="12">
    <location>
        <begin position="769"/>
        <end position="796"/>
    </location>
</feature>
<evidence type="ECO:0000256" key="8">
    <source>
        <dbReference type="ARBA" id="ARBA00022777"/>
    </source>
</evidence>
<dbReference type="OrthoDB" id="400707at2"/>
<feature type="domain" description="PTS EIIB type-1" evidence="15">
    <location>
        <begin position="178"/>
        <end position="260"/>
    </location>
</feature>
<dbReference type="InterPro" id="IPR018113">
    <property type="entry name" value="PTrfase_EIIB_Cys"/>
</dbReference>
<dbReference type="Gene3D" id="3.30.1360.60">
    <property type="entry name" value="Glucose permease domain IIB"/>
    <property type="match status" value="1"/>
</dbReference>
<dbReference type="InterPro" id="IPR011055">
    <property type="entry name" value="Dup_hybrid_motif"/>
</dbReference>
<dbReference type="KEGG" id="sll:SLITO_v1c07140"/>
<dbReference type="STRING" id="216942.SLITO_v1c07140"/>
<keyword evidence="2" id="KW-0813">Transport</keyword>
<evidence type="ECO:0000313" key="17">
    <source>
        <dbReference type="EMBL" id="AKX34339.1"/>
    </source>
</evidence>
<feature type="transmembrane region" description="Helical" evidence="13">
    <location>
        <begin position="325"/>
        <end position="345"/>
    </location>
</feature>
<dbReference type="PATRIC" id="fig|216942.3.peg.724"/>
<dbReference type="InterPro" id="IPR001127">
    <property type="entry name" value="PTS_EIIA_1_perm"/>
</dbReference>
<dbReference type="InterPro" id="IPR013013">
    <property type="entry name" value="PTS_EIIC_1"/>
</dbReference>
<feature type="transmembrane region" description="Helical" evidence="13">
    <location>
        <begin position="357"/>
        <end position="375"/>
    </location>
</feature>
<feature type="transmembrane region" description="Helical" evidence="13">
    <location>
        <begin position="402"/>
        <end position="423"/>
    </location>
</feature>
<dbReference type="PANTHER" id="PTHR30175">
    <property type="entry name" value="PHOSPHOTRANSFERASE SYSTEM TRANSPORT PROTEIN"/>
    <property type="match status" value="1"/>
</dbReference>
<keyword evidence="10 13" id="KW-0472">Membrane</keyword>
<gene>
    <name evidence="17" type="ORF">SLITO_v1c07140</name>
</gene>
<feature type="transmembrane region" description="Helical" evidence="13">
    <location>
        <begin position="554"/>
        <end position="573"/>
    </location>
</feature>
<dbReference type="AlphaFoldDB" id="A0A0K1W200"/>
<evidence type="ECO:0000256" key="11">
    <source>
        <dbReference type="PROSITE-ProRule" id="PRU00421"/>
    </source>
</evidence>
<dbReference type="InterPro" id="IPR003352">
    <property type="entry name" value="PTS_EIIC"/>
</dbReference>
<dbReference type="EMBL" id="CP012357">
    <property type="protein sequence ID" value="AKX34339.1"/>
    <property type="molecule type" value="Genomic_DNA"/>
</dbReference>
<evidence type="ECO:0000256" key="4">
    <source>
        <dbReference type="ARBA" id="ARBA00022597"/>
    </source>
</evidence>
<dbReference type="GO" id="GO:0016301">
    <property type="term" value="F:kinase activity"/>
    <property type="evidence" value="ECO:0007669"/>
    <property type="project" value="UniProtKB-KW"/>
</dbReference>